<dbReference type="GO" id="GO:0050185">
    <property type="term" value="F:phosphatidylinositol deacylase activity"/>
    <property type="evidence" value="ECO:0007669"/>
    <property type="project" value="TreeGrafter"/>
</dbReference>
<dbReference type="InterPro" id="IPR039529">
    <property type="entry name" value="PGAP1/BST1"/>
</dbReference>
<evidence type="ECO:0000256" key="1">
    <source>
        <dbReference type="ARBA" id="ARBA00004477"/>
    </source>
</evidence>
<feature type="transmembrane region" description="Helical" evidence="10">
    <location>
        <begin position="635"/>
        <end position="655"/>
    </location>
</feature>
<gene>
    <name evidence="12" type="ORF">Bathy04g04800</name>
</gene>
<dbReference type="EC" id="3.1.-.-" evidence="10"/>
<protein>
    <recommendedName>
        <fullName evidence="10">GPI inositol-deacylase</fullName>
        <ecNumber evidence="10">3.1.-.-</ecNumber>
    </recommendedName>
</protein>
<feature type="transmembrane region" description="Helical" evidence="10">
    <location>
        <begin position="676"/>
        <end position="701"/>
    </location>
</feature>
<evidence type="ECO:0000313" key="13">
    <source>
        <dbReference type="Proteomes" id="UP000198341"/>
    </source>
</evidence>
<keyword evidence="4 10" id="KW-0812">Transmembrane</keyword>
<dbReference type="InterPro" id="IPR012908">
    <property type="entry name" value="PGAP1-ab_dom-like"/>
</dbReference>
<evidence type="ECO:0000256" key="2">
    <source>
        <dbReference type="ARBA" id="ARBA00006931"/>
    </source>
</evidence>
<feature type="transmembrane region" description="Helical" evidence="10">
    <location>
        <begin position="27"/>
        <end position="53"/>
    </location>
</feature>
<keyword evidence="5 10" id="KW-0378">Hydrolase</keyword>
<dbReference type="GO" id="GO:0005789">
    <property type="term" value="C:endoplasmic reticulum membrane"/>
    <property type="evidence" value="ECO:0007669"/>
    <property type="project" value="UniProtKB-SubCell"/>
</dbReference>
<evidence type="ECO:0000259" key="11">
    <source>
        <dbReference type="Pfam" id="PF07819"/>
    </source>
</evidence>
<keyword evidence="3 10" id="KW-0813">Transport</keyword>
<feature type="domain" description="GPI inositol-deacylase PGAP1-like alpha/beta" evidence="11">
    <location>
        <begin position="124"/>
        <end position="381"/>
    </location>
</feature>
<keyword evidence="9 10" id="KW-0472">Membrane</keyword>
<feature type="transmembrane region" description="Helical" evidence="10">
    <location>
        <begin position="603"/>
        <end position="623"/>
    </location>
</feature>
<feature type="transmembrane region" description="Helical" evidence="10">
    <location>
        <begin position="484"/>
        <end position="506"/>
    </location>
</feature>
<keyword evidence="8 10" id="KW-1133">Transmembrane helix</keyword>
<keyword evidence="6 10" id="KW-0256">Endoplasmic reticulum</keyword>
<evidence type="ECO:0000256" key="5">
    <source>
        <dbReference type="ARBA" id="ARBA00022801"/>
    </source>
</evidence>
<dbReference type="eggNOG" id="KOG3724">
    <property type="taxonomic scope" value="Eukaryota"/>
</dbReference>
<evidence type="ECO:0000256" key="6">
    <source>
        <dbReference type="ARBA" id="ARBA00022824"/>
    </source>
</evidence>
<name>K8EDJ4_9CHLO</name>
<evidence type="ECO:0000256" key="8">
    <source>
        <dbReference type="ARBA" id="ARBA00022989"/>
    </source>
</evidence>
<dbReference type="Gene3D" id="3.40.50.1820">
    <property type="entry name" value="alpha/beta hydrolase"/>
    <property type="match status" value="1"/>
</dbReference>
<dbReference type="AlphaFoldDB" id="K8EDJ4"/>
<dbReference type="OrthoDB" id="273452at2759"/>
<dbReference type="RefSeq" id="XP_007513637.1">
    <property type="nucleotide sequence ID" value="XM_007513575.1"/>
</dbReference>
<dbReference type="GeneID" id="19016506"/>
<dbReference type="PANTHER" id="PTHR15495:SF7">
    <property type="entry name" value="GPI INOSITOL-DEACYLASE"/>
    <property type="match status" value="1"/>
</dbReference>
<feature type="transmembrane region" description="Helical" evidence="10">
    <location>
        <begin position="570"/>
        <end position="591"/>
    </location>
</feature>
<dbReference type="InterPro" id="IPR029058">
    <property type="entry name" value="AB_hydrolase_fold"/>
</dbReference>
<dbReference type="GO" id="GO:0006888">
    <property type="term" value="P:endoplasmic reticulum to Golgi vesicle-mediated transport"/>
    <property type="evidence" value="ECO:0007669"/>
    <property type="project" value="TreeGrafter"/>
</dbReference>
<dbReference type="STRING" id="41875.K8EDJ4"/>
<dbReference type="SUPFAM" id="SSF53474">
    <property type="entry name" value="alpha/beta-Hydrolases"/>
    <property type="match status" value="1"/>
</dbReference>
<evidence type="ECO:0000256" key="7">
    <source>
        <dbReference type="ARBA" id="ARBA00022927"/>
    </source>
</evidence>
<reference evidence="12 13" key="1">
    <citation type="submission" date="2011-10" db="EMBL/GenBank/DDBJ databases">
        <authorList>
            <person name="Genoscope - CEA"/>
        </authorList>
    </citation>
    <scope>NUCLEOTIDE SEQUENCE [LARGE SCALE GENOMIC DNA]</scope>
    <source>
        <strain evidence="12 13">RCC 1105</strain>
    </source>
</reference>
<dbReference type="GO" id="GO:0006505">
    <property type="term" value="P:GPI anchor metabolic process"/>
    <property type="evidence" value="ECO:0007669"/>
    <property type="project" value="TreeGrafter"/>
</dbReference>
<comment type="similarity">
    <text evidence="2 10">Belongs to the GPI inositol-deacylase family.</text>
</comment>
<evidence type="ECO:0000256" key="3">
    <source>
        <dbReference type="ARBA" id="ARBA00022448"/>
    </source>
</evidence>
<dbReference type="Proteomes" id="UP000198341">
    <property type="component" value="Chromosome 4"/>
</dbReference>
<dbReference type="EMBL" id="FO082275">
    <property type="protein sequence ID" value="CCO16162.1"/>
    <property type="molecule type" value="Genomic_DNA"/>
</dbReference>
<comment type="function">
    <text evidence="10">Involved in inositol deacylation of GPI-anchored proteins which plays important roles in the quality control and ER-associated degradation of GPI-anchored proteins.</text>
</comment>
<keyword evidence="13" id="KW-1185">Reference proteome</keyword>
<comment type="subcellular location">
    <subcellularLocation>
        <location evidence="1">Endoplasmic reticulum membrane</location>
        <topology evidence="1">Multi-pass membrane protein</topology>
    </subcellularLocation>
</comment>
<dbReference type="PANTHER" id="PTHR15495">
    <property type="entry name" value="NEGATIVE REGULATOR OF VESICLE FORMATION-RELATED"/>
    <property type="match status" value="1"/>
</dbReference>
<accession>K8EDJ4</accession>
<dbReference type="Pfam" id="PF07819">
    <property type="entry name" value="PGAP1"/>
    <property type="match status" value="1"/>
</dbReference>
<keyword evidence="7 10" id="KW-0653">Protein transport</keyword>
<evidence type="ECO:0000256" key="9">
    <source>
        <dbReference type="ARBA" id="ARBA00023136"/>
    </source>
</evidence>
<evidence type="ECO:0000256" key="10">
    <source>
        <dbReference type="RuleBase" id="RU365011"/>
    </source>
</evidence>
<evidence type="ECO:0000256" key="4">
    <source>
        <dbReference type="ARBA" id="ARBA00022692"/>
    </source>
</evidence>
<dbReference type="KEGG" id="bpg:Bathy04g04800"/>
<dbReference type="GO" id="GO:0015031">
    <property type="term" value="P:protein transport"/>
    <property type="evidence" value="ECO:0007669"/>
    <property type="project" value="UniProtKB-KW"/>
</dbReference>
<proteinExistence type="inferred from homology"/>
<feature type="transmembrane region" description="Helical" evidence="10">
    <location>
        <begin position="518"/>
        <end position="535"/>
    </location>
</feature>
<sequence>MKRKTSFNEQHRRNANLKKKNNNNYHYSLFFFSFVLKCACVLLALLVLLFSWMRAIYFSENECQMTYMRPGYSKIDLSESGVGFFEKGKGRKYDLIRYEEMDDISENGGKNKNAFMEGTKTVLALFIPGNGGDYAQVRSLAHSTHALGKYYLSSSSSSSSSSEETKAKKTKIEWYAMDFKEEFSAFDADAMERQVETTRWVLEEYFGRKIFESYEDDDDDDDGGGKYLKNVIVVGHSMGGLVAKYAAEQVIVNKSDFNGRRIEHVHVTTLATPHAYHPGAFALSSFANHAWRKRTSKKMTTGEGKKELMSVMSVSGGMRDWQVSGVDASLVLSLNDSNNNSGNNRNRNSERVKTVSTRTSCDHLAICWCKQVILSLAVALHRVAKAGGNEGVGDISQYIKNIHVDIPPHLGWHGFEDASSTLKKKDNHGVFIDGFFSGVDDINTDRNTRGWYTFAPILVARTPNVASAAISWHVLFSSGPSSSMAFSGLAFSSLYVLSALSENFAIGAKEMRALRLEMYVLFATSVVLVCGYGMAKSLHLLFCKMLALSRKNTASTKLDFLRRMSVSTHVSISAALAAVAPALVHAYMIVFKCTFGTSTDENTLVHSCCASVWASFLLLPAFVTKVKDGNLPGGVWSAIDSGVAFCTAVGTILVYHSNHAEGKKKKKKKKSMTIIITSLLFCAVSSGAGMASLAHLGLLFFSFC</sequence>
<organism evidence="12 13">
    <name type="scientific">Bathycoccus prasinos</name>
    <dbReference type="NCBI Taxonomy" id="41875"/>
    <lineage>
        <taxon>Eukaryota</taxon>
        <taxon>Viridiplantae</taxon>
        <taxon>Chlorophyta</taxon>
        <taxon>Mamiellophyceae</taxon>
        <taxon>Mamiellales</taxon>
        <taxon>Bathycoccaceae</taxon>
        <taxon>Bathycoccus</taxon>
    </lineage>
</organism>
<evidence type="ECO:0000313" key="12">
    <source>
        <dbReference type="EMBL" id="CCO16162.1"/>
    </source>
</evidence>